<evidence type="ECO:0008006" key="3">
    <source>
        <dbReference type="Google" id="ProtNLM"/>
    </source>
</evidence>
<dbReference type="PANTHER" id="PTHR33987:SF1">
    <property type="entry name" value="CALCINEURIN-LIKE METALLO-PHOSPHOESTERASE SUPERFAMILY PROTEIN"/>
    <property type="match status" value="1"/>
</dbReference>
<proteinExistence type="predicted"/>
<gene>
    <name evidence="1" type="ORF">ACFPN2_13900</name>
</gene>
<dbReference type="InterPro" id="IPR038607">
    <property type="entry name" value="PhoD-like_sf"/>
</dbReference>
<keyword evidence="2" id="KW-1185">Reference proteome</keyword>
<name>A0ABV8SS27_9GAMM</name>
<evidence type="ECO:0000313" key="2">
    <source>
        <dbReference type="Proteomes" id="UP001595904"/>
    </source>
</evidence>
<reference evidence="2" key="1">
    <citation type="journal article" date="2019" name="Int. J. Syst. Evol. Microbiol.">
        <title>The Global Catalogue of Microorganisms (GCM) 10K type strain sequencing project: providing services to taxonomists for standard genome sequencing and annotation.</title>
        <authorList>
            <consortium name="The Broad Institute Genomics Platform"/>
            <consortium name="The Broad Institute Genome Sequencing Center for Infectious Disease"/>
            <person name="Wu L."/>
            <person name="Ma J."/>
        </authorList>
    </citation>
    <scope>NUCLEOTIDE SEQUENCE [LARGE SCALE GENOMIC DNA]</scope>
    <source>
        <strain evidence="2">CGMCC 1.10759</strain>
    </source>
</reference>
<dbReference type="Proteomes" id="UP001595904">
    <property type="component" value="Unassembled WGS sequence"/>
</dbReference>
<comment type="caution">
    <text evidence="1">The sequence shown here is derived from an EMBL/GenBank/DDBJ whole genome shotgun (WGS) entry which is preliminary data.</text>
</comment>
<sequence length="467" mass="52367">MLYLLPHLVTQHSARLWLCARGVDKAQLGSISLRVNGIDVPVPVKDWQGFPPKSSAAWQPTGAMPLHYQFIDKGALKSDRVYEASASLNDSEPVQARFETLPEQLGDETKPLRVLLSSCYFTGNKRSRLASSLLSQLDRNGLRPHLRIWAGDQVYLDAPWYEFAIESHSVAELERRHSATYARTWFAEQGLNTILAQGANVFCTDDHELWNNAPHPSATARDTSDSTKRKAWQAMARALGQTFQGDTANGQRFRVPPLDFFVLDTRVNRGECCERLFSDTQWRQLRAWAAEPQGLGVLVLGQPIFESASKRRGNFGDYRLADYERDYVELMDLLGRSARSTTVLTGDLHFSRIAWSSFPAGSTSSNERRVTELISSPLSLVAGGQLLSLFGGWVAAPAKASLPARHSFSGTTLHTEDALRSSDEGTMLLEFYRRGQRVFCTVSQWRLDELDASRPSFRQEYFLGTRS</sequence>
<dbReference type="InterPro" id="IPR029052">
    <property type="entry name" value="Metallo-depent_PP-like"/>
</dbReference>
<dbReference type="RefSeq" id="WP_380597459.1">
    <property type="nucleotide sequence ID" value="NZ_JBHSDU010000003.1"/>
</dbReference>
<dbReference type="Gene3D" id="3.60.21.70">
    <property type="entry name" value="PhoD-like phosphatase"/>
    <property type="match status" value="1"/>
</dbReference>
<protein>
    <recommendedName>
        <fullName evidence="3">PhoD-like phosphatase metallophosphatase domain-containing protein</fullName>
    </recommendedName>
</protein>
<dbReference type="PANTHER" id="PTHR33987">
    <property type="entry name" value="CALCINEURIN-LIKE METALLO-PHOSPHOESTERASE SUPERFAMILY PROTEIN"/>
    <property type="match status" value="1"/>
</dbReference>
<organism evidence="1 2">
    <name type="scientific">Steroidobacter flavus</name>
    <dbReference type="NCBI Taxonomy" id="1842136"/>
    <lineage>
        <taxon>Bacteria</taxon>
        <taxon>Pseudomonadati</taxon>
        <taxon>Pseudomonadota</taxon>
        <taxon>Gammaproteobacteria</taxon>
        <taxon>Steroidobacterales</taxon>
        <taxon>Steroidobacteraceae</taxon>
        <taxon>Steroidobacter</taxon>
    </lineage>
</organism>
<dbReference type="SUPFAM" id="SSF56300">
    <property type="entry name" value="Metallo-dependent phosphatases"/>
    <property type="match status" value="1"/>
</dbReference>
<dbReference type="EMBL" id="JBHSDU010000003">
    <property type="protein sequence ID" value="MFC4310180.1"/>
    <property type="molecule type" value="Genomic_DNA"/>
</dbReference>
<evidence type="ECO:0000313" key="1">
    <source>
        <dbReference type="EMBL" id="MFC4310180.1"/>
    </source>
</evidence>
<accession>A0ABV8SS27</accession>